<evidence type="ECO:0000313" key="4">
    <source>
        <dbReference type="EMBL" id="RUL85728.1"/>
    </source>
</evidence>
<dbReference type="RefSeq" id="WP_126726815.1">
    <property type="nucleotide sequence ID" value="NZ_RYZH01000037.1"/>
</dbReference>
<dbReference type="Proteomes" id="UP000280296">
    <property type="component" value="Unassembled WGS sequence"/>
</dbReference>
<feature type="signal peptide" evidence="2">
    <location>
        <begin position="1"/>
        <end position="32"/>
    </location>
</feature>
<proteinExistence type="predicted"/>
<feature type="compositionally biased region" description="Polar residues" evidence="1">
    <location>
        <begin position="43"/>
        <end position="56"/>
    </location>
</feature>
<protein>
    <recommendedName>
        <fullName evidence="3">Neutral/alkaline non-lysosomal ceramidase N-terminal domain-containing protein</fullName>
    </recommendedName>
</protein>
<evidence type="ECO:0000256" key="2">
    <source>
        <dbReference type="SAM" id="SignalP"/>
    </source>
</evidence>
<feature type="chain" id="PRO_5019149294" description="Neutral/alkaline non-lysosomal ceramidase N-terminal domain-containing protein" evidence="2">
    <location>
        <begin position="33"/>
        <end position="492"/>
    </location>
</feature>
<evidence type="ECO:0000259" key="3">
    <source>
        <dbReference type="Pfam" id="PF04734"/>
    </source>
</evidence>
<dbReference type="OrthoDB" id="9790058at2"/>
<dbReference type="EMBL" id="RYZH01000037">
    <property type="protein sequence ID" value="RUL85728.1"/>
    <property type="molecule type" value="Genomic_DNA"/>
</dbReference>
<feature type="domain" description="Neutral/alkaline non-lysosomal ceramidase N-terminal" evidence="3">
    <location>
        <begin position="59"/>
        <end position="294"/>
    </location>
</feature>
<name>A0A432MGT0_9BACT</name>
<dbReference type="Pfam" id="PF04734">
    <property type="entry name" value="Ceramidase_alk"/>
    <property type="match status" value="1"/>
</dbReference>
<evidence type="ECO:0000256" key="1">
    <source>
        <dbReference type="SAM" id="MobiDB-lite"/>
    </source>
</evidence>
<accession>A0A432MGT0</accession>
<feature type="region of interest" description="Disordered" evidence="1">
    <location>
        <begin position="34"/>
        <end position="56"/>
    </location>
</feature>
<evidence type="ECO:0000313" key="5">
    <source>
        <dbReference type="Proteomes" id="UP000280296"/>
    </source>
</evidence>
<sequence length="492" mass="52678">MTRIPPRSSPLARAIAPAAALLIALASPSARADDPGPLRAGAATSNISPPLGSSLNGGMTDRSASTIHDELHARCLVLDDGRSRLALVVCDLCMIPRQIVLDAKAQIEEATGIPPDHVLISATHSHSCPTCAPVFQSETVAGYPEFLSRRISDGVRRALNNLEPAEVGSGAGSNDRQVFNRRWHMKPGTALPDPFGGTDLVKMNPPAGSPDLDRPAGPIDPEVSILSVRSVAGRPIALLANYSLHYVGGTASGGDVSADYFGMFADRVAQLLEADRLDPPFVGIMSNGTSGDINNINFREPRARLEPYEQMRLVANELAEEAVRVSKSLDYRSDLTLDARTTELQLGVRLPSEEDLSRARSILDAASGPVMRTLEEIYARETLLLAEYPETVPATIQALRIGDLGIAAIPCEVFVEIGLQIKRESPFPRTFTISLANGYNGYLPTEAQHKLGGYETWRARSSYLEVGAASKITEAVLSLLGTLFDSANPPAD</sequence>
<gene>
    <name evidence="4" type="ORF">TsocGM_17810</name>
</gene>
<dbReference type="InterPro" id="IPR031329">
    <property type="entry name" value="NEUT/ALK_ceramidase_N"/>
</dbReference>
<reference evidence="4 5" key="2">
    <citation type="submission" date="2019-01" db="EMBL/GenBank/DDBJ databases">
        <title>Tautonia sociabilis, a novel thermotolerant planctomycete of Isosphaeraceae family, isolated from a 4000 m deep subterranean habitat.</title>
        <authorList>
            <person name="Kovaleva O.L."/>
            <person name="Elcheninov A.G."/>
            <person name="Van Heerden E."/>
            <person name="Toshchakov S.V."/>
            <person name="Novikov A."/>
            <person name="Bonch-Osmolovskaya E.A."/>
            <person name="Kublanov I.V."/>
        </authorList>
    </citation>
    <scope>NUCLEOTIDE SEQUENCE [LARGE SCALE GENOMIC DNA]</scope>
    <source>
        <strain evidence="4 5">GM2012</strain>
    </source>
</reference>
<keyword evidence="2" id="KW-0732">Signal</keyword>
<dbReference type="AlphaFoldDB" id="A0A432MGT0"/>
<keyword evidence="5" id="KW-1185">Reference proteome</keyword>
<reference evidence="4 5" key="1">
    <citation type="submission" date="2018-12" db="EMBL/GenBank/DDBJ databases">
        <authorList>
            <person name="Toschakov S.V."/>
        </authorList>
    </citation>
    <scope>NUCLEOTIDE SEQUENCE [LARGE SCALE GENOMIC DNA]</scope>
    <source>
        <strain evidence="4 5">GM2012</strain>
    </source>
</reference>
<organism evidence="4 5">
    <name type="scientific">Tautonia sociabilis</name>
    <dbReference type="NCBI Taxonomy" id="2080755"/>
    <lineage>
        <taxon>Bacteria</taxon>
        <taxon>Pseudomonadati</taxon>
        <taxon>Planctomycetota</taxon>
        <taxon>Planctomycetia</taxon>
        <taxon>Isosphaerales</taxon>
        <taxon>Isosphaeraceae</taxon>
        <taxon>Tautonia</taxon>
    </lineage>
</organism>
<comment type="caution">
    <text evidence="4">The sequence shown here is derived from an EMBL/GenBank/DDBJ whole genome shotgun (WGS) entry which is preliminary data.</text>
</comment>